<organism evidence="2 3">
    <name type="scientific">Enemella evansiae</name>
    <dbReference type="NCBI Taxonomy" id="2016499"/>
    <lineage>
        <taxon>Bacteria</taxon>
        <taxon>Bacillati</taxon>
        <taxon>Actinomycetota</taxon>
        <taxon>Actinomycetes</taxon>
        <taxon>Propionibacteriales</taxon>
        <taxon>Propionibacteriaceae</taxon>
        <taxon>Enemella</taxon>
    </lineage>
</organism>
<comment type="caution">
    <text evidence="2">The sequence shown here is derived from an EMBL/GenBank/DDBJ whole genome shotgun (WGS) entry which is preliminary data.</text>
</comment>
<evidence type="ECO:0000256" key="1">
    <source>
        <dbReference type="SAM" id="Phobius"/>
    </source>
</evidence>
<accession>A0A255GLJ5</accession>
<dbReference type="EMBL" id="NMVO01000004">
    <property type="protein sequence ID" value="OYO16272.1"/>
    <property type="molecule type" value="Genomic_DNA"/>
</dbReference>
<dbReference type="OrthoDB" id="3710795at2"/>
<reference evidence="2 3" key="1">
    <citation type="submission" date="2017-07" db="EMBL/GenBank/DDBJ databases">
        <title>Draft whole genome sequences of clinical Proprionibacteriaceae strains.</title>
        <authorList>
            <person name="Bernier A.-M."/>
            <person name="Bernard K."/>
            <person name="Domingo M.-C."/>
        </authorList>
    </citation>
    <scope>NUCLEOTIDE SEQUENCE [LARGE SCALE GENOMIC DNA]</scope>
    <source>
        <strain evidence="2 3">NML 030167</strain>
    </source>
</reference>
<evidence type="ECO:0008006" key="4">
    <source>
        <dbReference type="Google" id="ProtNLM"/>
    </source>
</evidence>
<dbReference type="Proteomes" id="UP000215896">
    <property type="component" value="Unassembled WGS sequence"/>
</dbReference>
<gene>
    <name evidence="2" type="ORF">CGZ94_04840</name>
</gene>
<feature type="transmembrane region" description="Helical" evidence="1">
    <location>
        <begin position="21"/>
        <end position="43"/>
    </location>
</feature>
<dbReference type="AlphaFoldDB" id="A0A255GLJ5"/>
<evidence type="ECO:0000313" key="3">
    <source>
        <dbReference type="Proteomes" id="UP000215896"/>
    </source>
</evidence>
<keyword evidence="3" id="KW-1185">Reference proteome</keyword>
<sequence length="153" mass="16321">MSDPSQNREVSVHVLRPAPPIRAFGLASVFTVLGAVLLVTAYAQGWSTVLKVLFGIVLVLGLALLGAAIATVVRMRVRAELTPTGYSFRTPAGVRHGTWADTAKVSTSESGHRLSFVDNDDRVQHVISPVGGESPEMSALTAEIIERLDASRD</sequence>
<keyword evidence="1" id="KW-0812">Transmembrane</keyword>
<protein>
    <recommendedName>
        <fullName evidence="4">PH domain-containing protein</fullName>
    </recommendedName>
</protein>
<feature type="transmembrane region" description="Helical" evidence="1">
    <location>
        <begin position="49"/>
        <end position="73"/>
    </location>
</feature>
<dbReference type="RefSeq" id="WP_094404937.1">
    <property type="nucleotide sequence ID" value="NZ_NMVN01000012.1"/>
</dbReference>
<keyword evidence="1" id="KW-1133">Transmembrane helix</keyword>
<keyword evidence="1" id="KW-0472">Membrane</keyword>
<evidence type="ECO:0000313" key="2">
    <source>
        <dbReference type="EMBL" id="OYO16272.1"/>
    </source>
</evidence>
<proteinExistence type="predicted"/>
<name>A0A255GLJ5_9ACTN</name>